<dbReference type="InterPro" id="IPR011664">
    <property type="entry name" value="Abi_system_AbiD/AbiF-like"/>
</dbReference>
<dbReference type="Pfam" id="PF07751">
    <property type="entry name" value="Abi_2"/>
    <property type="match status" value="1"/>
</dbReference>
<dbReference type="Proteomes" id="UP000432350">
    <property type="component" value="Unassembled WGS sequence"/>
</dbReference>
<reference evidence="1 2" key="1">
    <citation type="submission" date="2019-10" db="EMBL/GenBank/DDBJ databases">
        <authorList>
            <person name="Karimi E."/>
        </authorList>
    </citation>
    <scope>NUCLEOTIDE SEQUENCE [LARGE SCALE GENOMIC DNA]</scope>
    <source>
        <strain evidence="1">Sphingobacterium sp. 8BC</strain>
    </source>
</reference>
<dbReference type="EMBL" id="CABWMV010000028">
    <property type="protein sequence ID" value="VXD08514.1"/>
    <property type="molecule type" value="Genomic_DNA"/>
</dbReference>
<name>A0A654DVU3_SPHMU</name>
<gene>
    <name evidence="1" type="ORF">SPHINGO8BC_90594</name>
</gene>
<dbReference type="AlphaFoldDB" id="A0A654DVU3"/>
<sequence length="84" mass="9867">MGCAARPFRVSTFNMYCFDRGLRKLVTAELEKIEVAIRAKMIYILSHQYGPFWYSAPNLFESLQLHLRGHLIESTPFLYTHKEL</sequence>
<proteinExistence type="predicted"/>
<evidence type="ECO:0000313" key="1">
    <source>
        <dbReference type="EMBL" id="VXD08514.1"/>
    </source>
</evidence>
<protein>
    <submittedName>
        <fullName evidence="1">Uncharacterized protein</fullName>
    </submittedName>
</protein>
<organism evidence="1 2">
    <name type="scientific">Sphingobacterium multivorum</name>
    <dbReference type="NCBI Taxonomy" id="28454"/>
    <lineage>
        <taxon>Bacteria</taxon>
        <taxon>Pseudomonadati</taxon>
        <taxon>Bacteroidota</taxon>
        <taxon>Sphingobacteriia</taxon>
        <taxon>Sphingobacteriales</taxon>
        <taxon>Sphingobacteriaceae</taxon>
        <taxon>Sphingobacterium</taxon>
    </lineage>
</organism>
<accession>A0A654DVU3</accession>
<evidence type="ECO:0000313" key="2">
    <source>
        <dbReference type="Proteomes" id="UP000432350"/>
    </source>
</evidence>